<evidence type="ECO:0000256" key="3">
    <source>
        <dbReference type="ARBA" id="ARBA00023082"/>
    </source>
</evidence>
<dbReference type="AlphaFoldDB" id="A0A1G6QL74"/>
<proteinExistence type="inferred from homology"/>
<keyword evidence="3" id="KW-0731">Sigma factor</keyword>
<gene>
    <name evidence="7" type="ORF">SAMN04488104_100998</name>
</gene>
<evidence type="ECO:0000256" key="4">
    <source>
        <dbReference type="ARBA" id="ARBA00023125"/>
    </source>
</evidence>
<keyword evidence="8" id="KW-1185">Reference proteome</keyword>
<dbReference type="Proteomes" id="UP000199060">
    <property type="component" value="Unassembled WGS sequence"/>
</dbReference>
<dbReference type="GO" id="GO:0006352">
    <property type="term" value="P:DNA-templated transcription initiation"/>
    <property type="evidence" value="ECO:0007669"/>
    <property type="project" value="InterPro"/>
</dbReference>
<organism evidence="7 8">
    <name type="scientific">Algoriphagus faecimaris</name>
    <dbReference type="NCBI Taxonomy" id="686796"/>
    <lineage>
        <taxon>Bacteria</taxon>
        <taxon>Pseudomonadati</taxon>
        <taxon>Bacteroidota</taxon>
        <taxon>Cytophagia</taxon>
        <taxon>Cytophagales</taxon>
        <taxon>Cyclobacteriaceae</taxon>
        <taxon>Algoriphagus</taxon>
    </lineage>
</organism>
<keyword evidence="5" id="KW-0804">Transcription</keyword>
<dbReference type="GO" id="GO:0003677">
    <property type="term" value="F:DNA binding"/>
    <property type="evidence" value="ECO:0007669"/>
    <property type="project" value="UniProtKB-KW"/>
</dbReference>
<name>A0A1G6QL74_9BACT</name>
<evidence type="ECO:0000259" key="6">
    <source>
        <dbReference type="Pfam" id="PF04542"/>
    </source>
</evidence>
<dbReference type="EMBL" id="FNAC01000009">
    <property type="protein sequence ID" value="SDC92407.1"/>
    <property type="molecule type" value="Genomic_DNA"/>
</dbReference>
<dbReference type="OrthoDB" id="1099849at2"/>
<dbReference type="InterPro" id="IPR039425">
    <property type="entry name" value="RNA_pol_sigma-70-like"/>
</dbReference>
<dbReference type="SUPFAM" id="SSF88659">
    <property type="entry name" value="Sigma3 and sigma4 domains of RNA polymerase sigma factors"/>
    <property type="match status" value="1"/>
</dbReference>
<comment type="similarity">
    <text evidence="1">Belongs to the sigma-70 factor family. ECF subfamily.</text>
</comment>
<dbReference type="PANTHER" id="PTHR43133">
    <property type="entry name" value="RNA POLYMERASE ECF-TYPE SIGMA FACTO"/>
    <property type="match status" value="1"/>
</dbReference>
<dbReference type="Gene3D" id="1.10.1740.10">
    <property type="match status" value="1"/>
</dbReference>
<dbReference type="InterPro" id="IPR036388">
    <property type="entry name" value="WH-like_DNA-bd_sf"/>
</dbReference>
<dbReference type="Pfam" id="PF04542">
    <property type="entry name" value="Sigma70_r2"/>
    <property type="match status" value="1"/>
</dbReference>
<accession>A0A1G6QL74</accession>
<dbReference type="InterPro" id="IPR007627">
    <property type="entry name" value="RNA_pol_sigma70_r2"/>
</dbReference>
<keyword evidence="4" id="KW-0238">DNA-binding</keyword>
<dbReference type="InterPro" id="IPR014284">
    <property type="entry name" value="RNA_pol_sigma-70_dom"/>
</dbReference>
<dbReference type="InterPro" id="IPR013324">
    <property type="entry name" value="RNA_pol_sigma_r3/r4-like"/>
</dbReference>
<evidence type="ECO:0000256" key="2">
    <source>
        <dbReference type="ARBA" id="ARBA00023015"/>
    </source>
</evidence>
<dbReference type="Gene3D" id="1.10.10.10">
    <property type="entry name" value="Winged helix-like DNA-binding domain superfamily/Winged helix DNA-binding domain"/>
    <property type="match status" value="1"/>
</dbReference>
<dbReference type="RefSeq" id="WP_087938551.1">
    <property type="nucleotide sequence ID" value="NZ_FNAC01000009.1"/>
</dbReference>
<evidence type="ECO:0000256" key="1">
    <source>
        <dbReference type="ARBA" id="ARBA00010641"/>
    </source>
</evidence>
<evidence type="ECO:0000313" key="7">
    <source>
        <dbReference type="EMBL" id="SDC92407.1"/>
    </source>
</evidence>
<keyword evidence="2" id="KW-0805">Transcription regulation</keyword>
<sequence length="219" mass="26295">MMTFFINCNKEDDGEFANPIGDVLIFFYFPIRLFRMDKKENRYLFQEEILQALKKHDSEAVETLYRECWPIVKNHIMSNSGSLHEAEDLYQEAFLVFWDKTKQADFFLFPGASLQSFLIQIAKKLWLYHLRENRKMQTQVMEEFPELAEEVVLEEKDLIQATWAVFRTLGEKCRQILKAFYFEKKRMEEIAQEMNLTPQTARNSKYRCIKEMKSKLNPR</sequence>
<dbReference type="GO" id="GO:0016987">
    <property type="term" value="F:sigma factor activity"/>
    <property type="evidence" value="ECO:0007669"/>
    <property type="project" value="UniProtKB-KW"/>
</dbReference>
<feature type="domain" description="RNA polymerase sigma-70 region 2" evidence="6">
    <location>
        <begin position="64"/>
        <end position="135"/>
    </location>
</feature>
<dbReference type="SUPFAM" id="SSF88946">
    <property type="entry name" value="Sigma2 domain of RNA polymerase sigma factors"/>
    <property type="match status" value="1"/>
</dbReference>
<protein>
    <submittedName>
        <fullName evidence="7">RNA polymerase sigma factor, sigma-70 family</fullName>
    </submittedName>
</protein>
<evidence type="ECO:0000256" key="5">
    <source>
        <dbReference type="ARBA" id="ARBA00023163"/>
    </source>
</evidence>
<dbReference type="PANTHER" id="PTHR43133:SF8">
    <property type="entry name" value="RNA POLYMERASE SIGMA FACTOR HI_1459-RELATED"/>
    <property type="match status" value="1"/>
</dbReference>
<reference evidence="8" key="1">
    <citation type="submission" date="2016-10" db="EMBL/GenBank/DDBJ databases">
        <authorList>
            <person name="Varghese N."/>
            <person name="Submissions S."/>
        </authorList>
    </citation>
    <scope>NUCLEOTIDE SEQUENCE [LARGE SCALE GENOMIC DNA]</scope>
    <source>
        <strain evidence="8">DSM 23095</strain>
    </source>
</reference>
<dbReference type="NCBIfam" id="TIGR02937">
    <property type="entry name" value="sigma70-ECF"/>
    <property type="match status" value="1"/>
</dbReference>
<dbReference type="STRING" id="686796.SAMN04488104_100998"/>
<dbReference type="InterPro" id="IPR013325">
    <property type="entry name" value="RNA_pol_sigma_r2"/>
</dbReference>
<evidence type="ECO:0000313" key="8">
    <source>
        <dbReference type="Proteomes" id="UP000199060"/>
    </source>
</evidence>